<dbReference type="PANTHER" id="PTHR35038">
    <property type="entry name" value="DISSIMILATORY SULFITE REDUCTASE SIRA"/>
    <property type="match status" value="1"/>
</dbReference>
<dbReference type="InterPro" id="IPR029467">
    <property type="entry name" value="Cyt_c7-like"/>
</dbReference>
<dbReference type="STRING" id="1434232.MAIT1_01756"/>
<dbReference type="AlphaFoldDB" id="A0A1Y2K242"/>
<dbReference type="InterPro" id="IPR051829">
    <property type="entry name" value="Multiheme_Cytochr_ET"/>
</dbReference>
<name>A0A1Y2K242_9PROT</name>
<accession>A0A1Y2K242</accession>
<dbReference type="Pfam" id="PF14522">
    <property type="entry name" value="Cytochrome_C7"/>
    <property type="match status" value="1"/>
</dbReference>
<dbReference type="InterPro" id="IPR036280">
    <property type="entry name" value="Multihaem_cyt_sf"/>
</dbReference>
<dbReference type="Proteomes" id="UP000194003">
    <property type="component" value="Unassembled WGS sequence"/>
</dbReference>
<evidence type="ECO:0000313" key="4">
    <source>
        <dbReference type="EMBL" id="OSM01727.1"/>
    </source>
</evidence>
<feature type="domain" description="Cytochrome c7-like" evidence="3">
    <location>
        <begin position="354"/>
        <end position="428"/>
    </location>
</feature>
<comment type="caution">
    <text evidence="4">The sequence shown here is derived from an EMBL/GenBank/DDBJ whole genome shotgun (WGS) entry which is preliminary data.</text>
</comment>
<evidence type="ECO:0000256" key="2">
    <source>
        <dbReference type="SAM" id="Phobius"/>
    </source>
</evidence>
<keyword evidence="2" id="KW-1133">Transmembrane helix</keyword>
<evidence type="ECO:0000259" key="3">
    <source>
        <dbReference type="Pfam" id="PF14522"/>
    </source>
</evidence>
<gene>
    <name evidence="4" type="ORF">MAIT1_01756</name>
</gene>
<keyword evidence="2" id="KW-0472">Membrane</keyword>
<organism evidence="4 5">
    <name type="scientific">Magnetofaba australis IT-1</name>
    <dbReference type="NCBI Taxonomy" id="1434232"/>
    <lineage>
        <taxon>Bacteria</taxon>
        <taxon>Pseudomonadati</taxon>
        <taxon>Pseudomonadota</taxon>
        <taxon>Magnetococcia</taxon>
        <taxon>Magnetococcales</taxon>
        <taxon>Magnetococcaceae</taxon>
        <taxon>Magnetofaba</taxon>
    </lineage>
</organism>
<keyword evidence="2" id="KW-0812">Transmembrane</keyword>
<dbReference type="SUPFAM" id="SSF48695">
    <property type="entry name" value="Multiheme cytochromes"/>
    <property type="match status" value="1"/>
</dbReference>
<keyword evidence="5" id="KW-1185">Reference proteome</keyword>
<dbReference type="Gene3D" id="3.90.10.10">
    <property type="entry name" value="Cytochrome C3"/>
    <property type="match status" value="1"/>
</dbReference>
<dbReference type="OrthoDB" id="9814800at2"/>
<protein>
    <submittedName>
        <fullName evidence="4">Putative Cytochrome c bacterial</fullName>
    </submittedName>
</protein>
<proteinExistence type="predicted"/>
<dbReference type="PANTHER" id="PTHR35038:SF8">
    <property type="entry name" value="C-TYPE POLYHEME CYTOCHROME OMCC"/>
    <property type="match status" value="1"/>
</dbReference>
<dbReference type="RefSeq" id="WP_085443998.1">
    <property type="nucleotide sequence ID" value="NZ_LVJN01000020.1"/>
</dbReference>
<keyword evidence="1" id="KW-0732">Signal</keyword>
<feature type="transmembrane region" description="Helical" evidence="2">
    <location>
        <begin position="16"/>
        <end position="35"/>
    </location>
</feature>
<dbReference type="EMBL" id="LVJN01000020">
    <property type="protein sequence ID" value="OSM01727.1"/>
    <property type="molecule type" value="Genomic_DNA"/>
</dbReference>
<evidence type="ECO:0000313" key="5">
    <source>
        <dbReference type="Proteomes" id="UP000194003"/>
    </source>
</evidence>
<reference evidence="4 5" key="1">
    <citation type="journal article" date="2016" name="BMC Genomics">
        <title>Combined genomic and structural analyses of a cultured magnetotactic bacterium reveals its niche adaptation to a dynamic environment.</title>
        <authorList>
            <person name="Araujo A.C."/>
            <person name="Morillo V."/>
            <person name="Cypriano J."/>
            <person name="Teixeira L.C."/>
            <person name="Leao P."/>
            <person name="Lyra S."/>
            <person name="Almeida L.G."/>
            <person name="Bazylinski D.A."/>
            <person name="Vasconcellos A.T."/>
            <person name="Abreu F."/>
            <person name="Lins U."/>
        </authorList>
    </citation>
    <scope>NUCLEOTIDE SEQUENCE [LARGE SCALE GENOMIC DNA]</scope>
    <source>
        <strain evidence="4 5">IT-1</strain>
    </source>
</reference>
<dbReference type="GO" id="GO:0016491">
    <property type="term" value="F:oxidoreductase activity"/>
    <property type="evidence" value="ECO:0007669"/>
    <property type="project" value="TreeGrafter"/>
</dbReference>
<sequence length="735" mass="82583">MSAPEGKWHVRNRQKLIWGTLIVALVALIGGKKLYPAFFTSYTGVVNAELTYENSARVADPQFERIADDLTVAANERKIDIKLADEKNAFTKRVKREMFLNLRSNSAERRYPHIGYFRQAGIKQYEGPKTCTQCHETMHVTSTATGETKAVSTLEDIVDTVHFKMQTTDKGFTTWGYDGRQVNSEKTRAIPLGKINRGCGVPGSFSWTGWAVQVKGKPMHDGHEKEVLYSEGCGQCHIGGNYHPATEKMMPVGDVPEEAKQGIDCLICHADRYDMNERYVVKDAHGMRWNQDRSLAAAVTVGMPSQRNCLFCHQHNMGGDTEQVNDTRASLKNLGKVPRILHPGAKRGTSFQPAHDVHSAAGLICTDCHQPEGHKIPRGVKGVDLVANDLPGKVVECENCHTNAPHLESLDRAILNGHVNRLACETCHMTKLRDDNIVLRDWLHPEFIEHEGLNVYYDIYKSGAPGKGFQFLWSNGQGTFLANALGDNPTPGSSYNPLMNQLVKITDPEIIAEVRAKAEELKKKYPEVDVEKYVADATDFLRPLSPEQRAERARVIEEKLRPVMQMGQSRIYPFKMFNAVMYEDMGNQGPFGAMILPFDYPTYYETGNPEASMVAAMQHPIMKRMYEEPFKLYMMDEFMKYFGVGEWNTTFPLTADNKPTQNVQANWMRQMGTLFVNHGIRKDGHKCQSCHTDKGDGIMDFKALGYPPERVEDLQTVLKPNLKRAALKQAGGEGS</sequence>
<evidence type="ECO:0000256" key="1">
    <source>
        <dbReference type="ARBA" id="ARBA00022729"/>
    </source>
</evidence>